<sequence length="103" mass="11713">MFPGHRTPAPLSGAFGDFLSFYITIFIYALCFGAYFIFRCVPHVSPFFFFYPFANVVFTHSSFFFFSNLKPSFPTLLLHFHAQRERKVFCASDATSGNGPISV</sequence>
<gene>
    <name evidence="2" type="ORF">ADEAN_001036400</name>
</gene>
<evidence type="ECO:0000256" key="1">
    <source>
        <dbReference type="SAM" id="Phobius"/>
    </source>
</evidence>
<dbReference type="VEuPathDB" id="TriTrypDB:ADEAN_001036400"/>
<feature type="transmembrane region" description="Helical" evidence="1">
    <location>
        <begin position="47"/>
        <end position="66"/>
    </location>
</feature>
<proteinExistence type="predicted"/>
<keyword evidence="1" id="KW-1133">Transmembrane helix</keyword>
<evidence type="ECO:0000313" key="3">
    <source>
        <dbReference type="Proteomes" id="UP000515908"/>
    </source>
</evidence>
<keyword evidence="1" id="KW-0472">Membrane</keyword>
<dbReference type="AlphaFoldDB" id="A0A7G2CV61"/>
<keyword evidence="1" id="KW-0812">Transmembrane</keyword>
<reference evidence="2 3" key="1">
    <citation type="submission" date="2020-08" db="EMBL/GenBank/DDBJ databases">
        <authorList>
            <person name="Newling K."/>
            <person name="Davey J."/>
            <person name="Forrester S."/>
        </authorList>
    </citation>
    <scope>NUCLEOTIDE SEQUENCE [LARGE SCALE GENOMIC DNA]</scope>
    <source>
        <strain evidence="3">Crithidia deanei Carvalho (ATCC PRA-265)</strain>
    </source>
</reference>
<feature type="transmembrane region" description="Helical" evidence="1">
    <location>
        <begin position="20"/>
        <end position="38"/>
    </location>
</feature>
<name>A0A7G2CV61_9TRYP</name>
<evidence type="ECO:0000313" key="2">
    <source>
        <dbReference type="EMBL" id="CAD2222814.1"/>
    </source>
</evidence>
<organism evidence="2 3">
    <name type="scientific">Angomonas deanei</name>
    <dbReference type="NCBI Taxonomy" id="59799"/>
    <lineage>
        <taxon>Eukaryota</taxon>
        <taxon>Discoba</taxon>
        <taxon>Euglenozoa</taxon>
        <taxon>Kinetoplastea</taxon>
        <taxon>Metakinetoplastina</taxon>
        <taxon>Trypanosomatida</taxon>
        <taxon>Trypanosomatidae</taxon>
        <taxon>Strigomonadinae</taxon>
        <taxon>Angomonas</taxon>
    </lineage>
</organism>
<dbReference type="Proteomes" id="UP000515908">
    <property type="component" value="Chromosome 28"/>
</dbReference>
<keyword evidence="3" id="KW-1185">Reference proteome</keyword>
<protein>
    <submittedName>
        <fullName evidence="2">Uncharacterized protein</fullName>
    </submittedName>
</protein>
<accession>A0A7G2CV61</accession>
<dbReference type="EMBL" id="LR877172">
    <property type="protein sequence ID" value="CAD2222814.1"/>
    <property type="molecule type" value="Genomic_DNA"/>
</dbReference>